<reference evidence="1 2" key="1">
    <citation type="journal article" date="2019" name="Int. J. Syst. Evol. Microbiol.">
        <title>The Global Catalogue of Microorganisms (GCM) 10K type strain sequencing project: providing services to taxonomists for standard genome sequencing and annotation.</title>
        <authorList>
            <consortium name="The Broad Institute Genomics Platform"/>
            <consortium name="The Broad Institute Genome Sequencing Center for Infectious Disease"/>
            <person name="Wu L."/>
            <person name="Ma J."/>
        </authorList>
    </citation>
    <scope>NUCLEOTIDE SEQUENCE [LARGE SCALE GENOMIC DNA]</scope>
    <source>
        <strain evidence="1 2">PJ61</strain>
    </source>
</reference>
<name>A0ABD5T372_9EURY</name>
<evidence type="ECO:0000313" key="2">
    <source>
        <dbReference type="Proteomes" id="UP001596274"/>
    </source>
</evidence>
<dbReference type="Proteomes" id="UP001596274">
    <property type="component" value="Unassembled WGS sequence"/>
</dbReference>
<evidence type="ECO:0000313" key="1">
    <source>
        <dbReference type="EMBL" id="MFC6771724.1"/>
    </source>
</evidence>
<keyword evidence="2" id="KW-1185">Reference proteome</keyword>
<protein>
    <recommendedName>
        <fullName evidence="3">Type II toxin-antitoxin system HicB family antitoxin</fullName>
    </recommendedName>
</protein>
<comment type="caution">
    <text evidence="1">The sequence shown here is derived from an EMBL/GenBank/DDBJ whole genome shotgun (WGS) entry which is preliminary data.</text>
</comment>
<gene>
    <name evidence="1" type="ORF">ACFQDD_09385</name>
</gene>
<dbReference type="Pfam" id="PF24113">
    <property type="entry name" value="DUF7387"/>
    <property type="match status" value="1"/>
</dbReference>
<organism evidence="1 2">
    <name type="scientific">Halorubrum pallidum</name>
    <dbReference type="NCBI Taxonomy" id="1526114"/>
    <lineage>
        <taxon>Archaea</taxon>
        <taxon>Methanobacteriati</taxon>
        <taxon>Methanobacteriota</taxon>
        <taxon>Stenosarchaea group</taxon>
        <taxon>Halobacteria</taxon>
        <taxon>Halobacteriales</taxon>
        <taxon>Haloferacaceae</taxon>
        <taxon>Halorubrum</taxon>
    </lineage>
</organism>
<dbReference type="AlphaFoldDB" id="A0ABD5T372"/>
<dbReference type="InterPro" id="IPR055811">
    <property type="entry name" value="DUF7387"/>
</dbReference>
<dbReference type="EMBL" id="JBHSWT010000479">
    <property type="protein sequence ID" value="MFC6771724.1"/>
    <property type="molecule type" value="Genomic_DNA"/>
</dbReference>
<proteinExistence type="predicted"/>
<accession>A0ABD5T372</accession>
<sequence length="85" mass="8801">MATTSENDRGGGVVFTYEEDLVTARDTESGVAASGTSKPAALSRLADALTLQAGGGEPIDDEEAFLEEIGVDADEIDDAGEPPWE</sequence>
<evidence type="ECO:0008006" key="3">
    <source>
        <dbReference type="Google" id="ProtNLM"/>
    </source>
</evidence>